<dbReference type="FunFam" id="3.30.1490.100:FF:000001">
    <property type="entry name" value="DNA repair protein REV1"/>
    <property type="match status" value="1"/>
</dbReference>
<dbReference type="Pfam" id="PF00533">
    <property type="entry name" value="BRCT"/>
    <property type="match status" value="1"/>
</dbReference>
<organism evidence="18 19">
    <name type="scientific">Bemisia tabaci</name>
    <name type="common">Sweetpotato whitefly</name>
    <name type="synonym">Aleurodes tabaci</name>
    <dbReference type="NCBI Taxonomy" id="7038"/>
    <lineage>
        <taxon>Eukaryota</taxon>
        <taxon>Metazoa</taxon>
        <taxon>Ecdysozoa</taxon>
        <taxon>Arthropoda</taxon>
        <taxon>Hexapoda</taxon>
        <taxon>Insecta</taxon>
        <taxon>Pterygota</taxon>
        <taxon>Neoptera</taxon>
        <taxon>Paraneoptera</taxon>
        <taxon>Hemiptera</taxon>
        <taxon>Sternorrhyncha</taxon>
        <taxon>Aleyrodoidea</taxon>
        <taxon>Aleyrodidae</taxon>
        <taxon>Aleyrodinae</taxon>
        <taxon>Bemisia</taxon>
    </lineage>
</organism>
<dbReference type="Pfam" id="PF21999">
    <property type="entry name" value="IMS_HHH_1"/>
    <property type="match status" value="1"/>
</dbReference>
<keyword evidence="9 14" id="KW-0460">Magnesium</keyword>
<evidence type="ECO:0000256" key="5">
    <source>
        <dbReference type="ARBA" id="ARBA00022679"/>
    </source>
</evidence>
<keyword evidence="11 13" id="KW-0234">DNA repair</keyword>
<evidence type="ECO:0000256" key="13">
    <source>
        <dbReference type="PIRNR" id="PIRNR036573"/>
    </source>
</evidence>
<evidence type="ECO:0000256" key="7">
    <source>
        <dbReference type="ARBA" id="ARBA00022723"/>
    </source>
</evidence>
<dbReference type="Gene3D" id="3.30.1490.100">
    <property type="entry name" value="DNA polymerase, Y-family, little finger domain"/>
    <property type="match status" value="1"/>
</dbReference>
<dbReference type="Gene3D" id="3.40.50.10190">
    <property type="entry name" value="BRCT domain"/>
    <property type="match status" value="1"/>
</dbReference>
<dbReference type="GO" id="GO:0042276">
    <property type="term" value="P:error-prone translesion synthesis"/>
    <property type="evidence" value="ECO:0007669"/>
    <property type="project" value="InterPro"/>
</dbReference>
<dbReference type="GO" id="GO:0003887">
    <property type="term" value="F:DNA-directed DNA polymerase activity"/>
    <property type="evidence" value="ECO:0007669"/>
    <property type="project" value="InterPro"/>
</dbReference>
<dbReference type="InterPro" id="IPR017961">
    <property type="entry name" value="DNA_pol_Y-fam_little_finger"/>
</dbReference>
<proteinExistence type="inferred from homology"/>
<evidence type="ECO:0000259" key="17">
    <source>
        <dbReference type="PROSITE" id="PS50173"/>
    </source>
</evidence>
<dbReference type="Pfam" id="PF14377">
    <property type="entry name" value="UBM"/>
    <property type="match status" value="2"/>
</dbReference>
<dbReference type="Gene3D" id="3.30.70.270">
    <property type="match status" value="2"/>
</dbReference>
<dbReference type="PROSITE" id="PS50173">
    <property type="entry name" value="UMUC"/>
    <property type="match status" value="1"/>
</dbReference>
<dbReference type="GO" id="GO:0003684">
    <property type="term" value="F:damaged DNA binding"/>
    <property type="evidence" value="ECO:0007669"/>
    <property type="project" value="UniProtKB-UniRule"/>
</dbReference>
<keyword evidence="4 13" id="KW-0237">DNA synthesis</keyword>
<dbReference type="SUPFAM" id="SSF100879">
    <property type="entry name" value="Lesion bypass DNA polymerase (Y-family), little finger domain"/>
    <property type="match status" value="1"/>
</dbReference>
<evidence type="ECO:0000259" key="16">
    <source>
        <dbReference type="PROSITE" id="PS50172"/>
    </source>
</evidence>
<evidence type="ECO:0000256" key="15">
    <source>
        <dbReference type="SAM" id="MobiDB-lite"/>
    </source>
</evidence>
<keyword evidence="10 13" id="KW-0238">DNA-binding</keyword>
<keyword evidence="7 14" id="KW-0479">Metal-binding</keyword>
<dbReference type="InterPro" id="IPR025527">
    <property type="entry name" value="HUWE1/Rev1_UBM"/>
</dbReference>
<keyword evidence="8 13" id="KW-0227">DNA damage</keyword>
<dbReference type="PANTHER" id="PTHR45990:SF1">
    <property type="entry name" value="DNA REPAIR PROTEIN REV1"/>
    <property type="match status" value="1"/>
</dbReference>
<dbReference type="EC" id="2.7.7.-" evidence="13"/>
<dbReference type="KEGG" id="btab:109036223"/>
<dbReference type="GO" id="GO:0017125">
    <property type="term" value="F:deoxycytidyl transferase activity"/>
    <property type="evidence" value="ECO:0007669"/>
    <property type="project" value="TreeGrafter"/>
</dbReference>
<dbReference type="Pfam" id="PF11799">
    <property type="entry name" value="IMS_C"/>
    <property type="match status" value="1"/>
</dbReference>
<dbReference type="SUPFAM" id="SSF56672">
    <property type="entry name" value="DNA/RNA polymerases"/>
    <property type="match status" value="1"/>
</dbReference>
<evidence type="ECO:0000256" key="2">
    <source>
        <dbReference type="ARBA" id="ARBA00010945"/>
    </source>
</evidence>
<gene>
    <name evidence="18" type="ORF">BEMITA_LOCUS7667</name>
</gene>
<feature type="binding site" evidence="14">
    <location>
        <position position="424"/>
    </location>
    <ligand>
        <name>Mg(2+)</name>
        <dbReference type="ChEBI" id="CHEBI:18420"/>
        <label>1</label>
    </ligand>
</feature>
<dbReference type="InterPro" id="IPR031991">
    <property type="entry name" value="Rev1_C"/>
</dbReference>
<dbReference type="GO" id="GO:0006281">
    <property type="term" value="P:DNA repair"/>
    <property type="evidence" value="ECO:0007669"/>
    <property type="project" value="UniProtKB-KW"/>
</dbReference>
<evidence type="ECO:0000256" key="12">
    <source>
        <dbReference type="ARBA" id="ARBA00023242"/>
    </source>
</evidence>
<dbReference type="Pfam" id="PF16727">
    <property type="entry name" value="REV1_C"/>
    <property type="match status" value="1"/>
</dbReference>
<evidence type="ECO:0000256" key="11">
    <source>
        <dbReference type="ARBA" id="ARBA00023204"/>
    </source>
</evidence>
<dbReference type="Gene3D" id="3.40.1170.60">
    <property type="match status" value="1"/>
</dbReference>
<reference evidence="18" key="1">
    <citation type="submission" date="2021-12" db="EMBL/GenBank/DDBJ databases">
        <authorList>
            <person name="King R."/>
        </authorList>
    </citation>
    <scope>NUCLEOTIDE SEQUENCE</scope>
</reference>
<comment type="similarity">
    <text evidence="2 13">Belongs to the DNA polymerase type-Y family.</text>
</comment>
<comment type="cofactor">
    <cofactor evidence="14">
        <name>Mg(2+)</name>
        <dbReference type="ChEBI" id="CHEBI:18420"/>
    </cofactor>
    <text evidence="14">Binds 2 magnesium ions.</text>
</comment>
<evidence type="ECO:0000313" key="19">
    <source>
        <dbReference type="Proteomes" id="UP001152759"/>
    </source>
</evidence>
<keyword evidence="12 13" id="KW-0539">Nucleus</keyword>
<keyword evidence="5 13" id="KW-0808">Transferase</keyword>
<comment type="function">
    <text evidence="13">Deoxycytidyl transferase involved in DNA repair. Transfers a dCMP residue from dCTP to the 3'-end of a DNA primer in a template-dependent reaction. May assist in the first step in the bypass of abasic lesions by the insertion of a nucleotide opposite the lesion. Required for normal induction of mutations by physical and chemical agents.</text>
</comment>
<dbReference type="InterPro" id="IPR053848">
    <property type="entry name" value="IMS_HHH_1"/>
</dbReference>
<dbReference type="GO" id="GO:0005634">
    <property type="term" value="C:nucleus"/>
    <property type="evidence" value="ECO:0007669"/>
    <property type="project" value="UniProtKB-SubCell"/>
</dbReference>
<feature type="domain" description="UmuC" evidence="17">
    <location>
        <begin position="273"/>
        <end position="506"/>
    </location>
</feature>
<evidence type="ECO:0000256" key="10">
    <source>
        <dbReference type="ARBA" id="ARBA00023125"/>
    </source>
</evidence>
<evidence type="ECO:0000256" key="3">
    <source>
        <dbReference type="ARBA" id="ARBA00020399"/>
    </source>
</evidence>
<dbReference type="PIRSF" id="PIRSF036573">
    <property type="entry name" value="REV1"/>
    <property type="match status" value="1"/>
</dbReference>
<keyword evidence="6 13" id="KW-0548">Nucleotidyltransferase</keyword>
<feature type="compositionally biased region" description="Polar residues" evidence="15">
    <location>
        <begin position="708"/>
        <end position="719"/>
    </location>
</feature>
<dbReference type="SMART" id="SM00292">
    <property type="entry name" value="BRCT"/>
    <property type="match status" value="1"/>
</dbReference>
<dbReference type="InterPro" id="IPR036775">
    <property type="entry name" value="DNA_pol_Y-fam_lit_finger_sf"/>
</dbReference>
<evidence type="ECO:0000256" key="1">
    <source>
        <dbReference type="ARBA" id="ARBA00004123"/>
    </source>
</evidence>
<name>A0A9P0AA02_BEMTA</name>
<dbReference type="FunFam" id="3.40.50.10190:FF:000011">
    <property type="entry name" value="DNA repair protein REV1"/>
    <property type="match status" value="1"/>
</dbReference>
<dbReference type="EMBL" id="OU963865">
    <property type="protein sequence ID" value="CAH0388778.1"/>
    <property type="molecule type" value="Genomic_DNA"/>
</dbReference>
<comment type="subcellular location">
    <subcellularLocation>
        <location evidence="1 13">Nucleus</location>
    </subcellularLocation>
</comment>
<dbReference type="GO" id="GO:0070987">
    <property type="term" value="P:error-free translesion synthesis"/>
    <property type="evidence" value="ECO:0007669"/>
    <property type="project" value="TreeGrafter"/>
</dbReference>
<protein>
    <recommendedName>
        <fullName evidence="3 13">DNA repair protein REV1</fullName>
        <ecNumber evidence="13">2.7.7.-</ecNumber>
    </recommendedName>
</protein>
<dbReference type="InterPro" id="IPR012112">
    <property type="entry name" value="REV1"/>
</dbReference>
<accession>A0A9P0AA02</accession>
<dbReference type="GO" id="GO:0046872">
    <property type="term" value="F:metal ion binding"/>
    <property type="evidence" value="ECO:0007669"/>
    <property type="project" value="UniProtKB-KW"/>
</dbReference>
<dbReference type="Gene3D" id="1.10.150.20">
    <property type="entry name" value="5' to 3' exonuclease, C-terminal subdomain"/>
    <property type="match status" value="1"/>
</dbReference>
<evidence type="ECO:0000256" key="8">
    <source>
        <dbReference type="ARBA" id="ARBA00022763"/>
    </source>
</evidence>
<dbReference type="InterPro" id="IPR043502">
    <property type="entry name" value="DNA/RNA_pol_sf"/>
</dbReference>
<dbReference type="Gene3D" id="6.10.250.1490">
    <property type="match status" value="1"/>
</dbReference>
<dbReference type="SUPFAM" id="SSF52113">
    <property type="entry name" value="BRCT domain"/>
    <property type="match status" value="1"/>
</dbReference>
<feature type="domain" description="BRCT" evidence="16">
    <location>
        <begin position="43"/>
        <end position="130"/>
    </location>
</feature>
<dbReference type="InterPro" id="IPR043128">
    <property type="entry name" value="Rev_trsase/Diguanyl_cyclase"/>
</dbReference>
<sequence length="1025" mass="116016">MRRRTYPLNVNNGFEDWGGYMNAKKQKLEEQFAVDANKEAPNDKSTIFQGIAIFVNGYTVPSAEELKFLMMEHGGIYHHYQSPRTTHIIASNLPDTKIKQLKGNLKIVKPEWIVDSLKANRLLGYDQYLLYTNQSTTQPTLKFTKTSPVKNKTDLPNGFNGSTSPGDLFEDCEAMDCASEVQNEKKSEISPTKQSKWTARTASDDNFLSEFYQNSRLHHIATMGATFKDYVNELREKNSRSFPGRKFLNNVEKVDLEEDELDDSQSKNSQKTIMHIDMDCFFVSVGLRNHPELRGVPVAVTHSKKNPSKLEPNQSVQKEIDLYKKRTIERYKKDGDGNDDLIAKRISWANNIGEADSMSEIASCSYEARKLGVKNGMFLGQALKLCPNLKTIQYDFEGYKEVSTTLYNCVASFTLDIEAVSCDEMFVDCTSLLKETGVTALQFATVLRGQIKEKTGCPCSTGFGSNKLLARLATRKAKPDGQFYLSENNLHGIMRSLLVADLPGVGRAMVYKLSTLGVKTCADLERIPLDKLKSEFGEKTGLSLYNNCRGKDDQVLNFNHQRKSVSAEINYGIRFKDQAEADNFLQKLSKEVENRLREVKMKGRCITLKFMVRAQEAPTETAKFMGHGVCDHMTKSVTIPIPTADSNIIYKEVMKIAQQWKAPPQDLRGIGIQVSRLQKEIQVAKSSLYGFLKRNSLSQKMRQKDKGNTPSNNSSTPKLPTSEKHDSHQNGEQIDIDFGDQPPDPLHVNDLTFKKPNSCHEEEPMVIDFDNPQPGPSQVNGFKKTFKPSVDEFFNRNKQNTKKPPAIDNSVLEALPDDIRIEVLKEYPDQIKTFQQLEKTKPPKIDNTESQSNLAVYEADLTLSQVDKSFLEALPNDLRQEVISDFKSRASEKKAAEQSRTMIGVGEKSDAVPTSTSKVTDDDDAEELDFSLSIKEIRKLIKEWTQSEEKPTEFDINIFSKYLVHLACSKDLEHLLQILNMLYRLLAVKKEISWKRAYSVMVEAVQGAMMQTYNSKLMVNEFFPP</sequence>
<dbReference type="Pfam" id="PF00817">
    <property type="entry name" value="IMS"/>
    <property type="match status" value="1"/>
</dbReference>
<evidence type="ECO:0000313" key="18">
    <source>
        <dbReference type="EMBL" id="CAH0388778.1"/>
    </source>
</evidence>
<dbReference type="CDD" id="cd17719">
    <property type="entry name" value="BRCT_Rev1"/>
    <property type="match status" value="1"/>
</dbReference>
<dbReference type="PANTHER" id="PTHR45990">
    <property type="entry name" value="DNA REPAIR PROTEIN REV1"/>
    <property type="match status" value="1"/>
</dbReference>
<dbReference type="InterPro" id="IPR001357">
    <property type="entry name" value="BRCT_dom"/>
</dbReference>
<dbReference type="InterPro" id="IPR038401">
    <property type="entry name" value="Rev1_C_sf"/>
</dbReference>
<evidence type="ECO:0000256" key="9">
    <source>
        <dbReference type="ARBA" id="ARBA00022842"/>
    </source>
</evidence>
<evidence type="ECO:0000256" key="6">
    <source>
        <dbReference type="ARBA" id="ARBA00022695"/>
    </source>
</evidence>
<dbReference type="Proteomes" id="UP001152759">
    <property type="component" value="Chromosome 4"/>
</dbReference>
<dbReference type="InterPro" id="IPR036420">
    <property type="entry name" value="BRCT_dom_sf"/>
</dbReference>
<dbReference type="Gene3D" id="1.20.58.1280">
    <property type="entry name" value="DNA repair protein Rev1, C-terminal domain"/>
    <property type="match status" value="1"/>
</dbReference>
<feature type="region of interest" description="Disordered" evidence="15">
    <location>
        <begin position="695"/>
        <end position="743"/>
    </location>
</feature>
<dbReference type="PROSITE" id="PS50172">
    <property type="entry name" value="BRCT"/>
    <property type="match status" value="1"/>
</dbReference>
<evidence type="ECO:0000256" key="4">
    <source>
        <dbReference type="ARBA" id="ARBA00022634"/>
    </source>
</evidence>
<evidence type="ECO:0000256" key="14">
    <source>
        <dbReference type="PIRSR" id="PIRSR036573-2"/>
    </source>
</evidence>
<dbReference type="InterPro" id="IPR001126">
    <property type="entry name" value="UmuC"/>
</dbReference>
<dbReference type="CDD" id="cd01701">
    <property type="entry name" value="PolY_Rev1"/>
    <property type="match status" value="1"/>
</dbReference>
<feature type="binding site" evidence="14">
    <location>
        <position position="423"/>
    </location>
    <ligand>
        <name>Mg(2+)</name>
        <dbReference type="ChEBI" id="CHEBI:18420"/>
        <label>1</label>
    </ligand>
</feature>
<feature type="binding site" evidence="14">
    <location>
        <position position="277"/>
    </location>
    <ligand>
        <name>Mg(2+)</name>
        <dbReference type="ChEBI" id="CHEBI:18420"/>
        <label>1</label>
    </ligand>
</feature>
<keyword evidence="19" id="KW-1185">Reference proteome</keyword>
<dbReference type="AlphaFoldDB" id="A0A9P0AA02"/>